<dbReference type="Pfam" id="PF08450">
    <property type="entry name" value="SGL"/>
    <property type="match status" value="1"/>
</dbReference>
<proteinExistence type="predicted"/>
<dbReference type="Proteomes" id="UP000198287">
    <property type="component" value="Unassembled WGS sequence"/>
</dbReference>
<dbReference type="OrthoDB" id="423498at2759"/>
<sequence length="357" mass="39090">MLRSILGMDLVTVILVMFYPALVTPCDLVPLGLHSCLDLTSTAHISTQDTHFGRYIEGSSTNSKGEMFAVNYGNDFTLYTLGQFYPQQRLFYADPVPHTHFNGIRFLNDNTAYTVDAANHRVLQLTVNQYPNGPPTVVGSSVFCGDATMIEPNDLTLSKFGTVFTSGMRMLADTDDTDGDIWSCLQNGEVKLLETMGRTNGIELSPDDTKLYVSESYNRGGTPYVQKIWLYDADVTSGTISGKRLFVDFSLLDGTQNFDIDGMRTDVAGNLWVTRHGAGQVVVFNSTGSVIARVRITFPNPTNLEFGGPAGRTVYIVGKCEGANTGCIDRLEVVTPGRSWSNLQPFGSSTEGCWCPE</sequence>
<dbReference type="AlphaFoldDB" id="A0A226E9L9"/>
<evidence type="ECO:0000259" key="3">
    <source>
        <dbReference type="Pfam" id="PF08450"/>
    </source>
</evidence>
<organism evidence="4 5">
    <name type="scientific">Folsomia candida</name>
    <name type="common">Springtail</name>
    <dbReference type="NCBI Taxonomy" id="158441"/>
    <lineage>
        <taxon>Eukaryota</taxon>
        <taxon>Metazoa</taxon>
        <taxon>Ecdysozoa</taxon>
        <taxon>Arthropoda</taxon>
        <taxon>Hexapoda</taxon>
        <taxon>Collembola</taxon>
        <taxon>Entomobryomorpha</taxon>
        <taxon>Isotomoidea</taxon>
        <taxon>Isotomidae</taxon>
        <taxon>Proisotominae</taxon>
        <taxon>Folsomia</taxon>
    </lineage>
</organism>
<feature type="signal peptide" evidence="2">
    <location>
        <begin position="1"/>
        <end position="25"/>
    </location>
</feature>
<reference evidence="4 5" key="1">
    <citation type="submission" date="2015-12" db="EMBL/GenBank/DDBJ databases">
        <title>The genome of Folsomia candida.</title>
        <authorList>
            <person name="Faddeeva A."/>
            <person name="Derks M.F."/>
            <person name="Anvar Y."/>
            <person name="Smit S."/>
            <person name="Van Straalen N."/>
            <person name="Roelofs D."/>
        </authorList>
    </citation>
    <scope>NUCLEOTIDE SEQUENCE [LARGE SCALE GENOMIC DNA]</scope>
    <source>
        <strain evidence="4 5">VU population</strain>
        <tissue evidence="4">Whole body</tissue>
    </source>
</reference>
<feature type="domain" description="SMP-30/Gluconolactonase/LRE-like region" evidence="3">
    <location>
        <begin position="148"/>
        <end position="317"/>
    </location>
</feature>
<dbReference type="GO" id="GO:0016787">
    <property type="term" value="F:hydrolase activity"/>
    <property type="evidence" value="ECO:0007669"/>
    <property type="project" value="UniProtKB-KW"/>
</dbReference>
<evidence type="ECO:0000313" key="4">
    <source>
        <dbReference type="EMBL" id="OXA53804.1"/>
    </source>
</evidence>
<dbReference type="InterPro" id="IPR051262">
    <property type="entry name" value="SMP-30/CGR1_Lactonase"/>
</dbReference>
<feature type="chain" id="PRO_5013302426" evidence="2">
    <location>
        <begin position="26"/>
        <end position="357"/>
    </location>
</feature>
<keyword evidence="1" id="KW-0378">Hydrolase</keyword>
<keyword evidence="5" id="KW-1185">Reference proteome</keyword>
<accession>A0A226E9L9</accession>
<evidence type="ECO:0000256" key="2">
    <source>
        <dbReference type="SAM" id="SignalP"/>
    </source>
</evidence>
<dbReference type="Gene3D" id="2.120.10.30">
    <property type="entry name" value="TolB, C-terminal domain"/>
    <property type="match status" value="1"/>
</dbReference>
<dbReference type="InterPro" id="IPR013658">
    <property type="entry name" value="SGL"/>
</dbReference>
<name>A0A226E9L9_FOLCA</name>
<dbReference type="PANTHER" id="PTHR47572">
    <property type="entry name" value="LIPOPROTEIN-RELATED"/>
    <property type="match status" value="1"/>
</dbReference>
<evidence type="ECO:0000256" key="1">
    <source>
        <dbReference type="ARBA" id="ARBA00022801"/>
    </source>
</evidence>
<comment type="caution">
    <text evidence="4">The sequence shown here is derived from an EMBL/GenBank/DDBJ whole genome shotgun (WGS) entry which is preliminary data.</text>
</comment>
<dbReference type="SUPFAM" id="SSF63829">
    <property type="entry name" value="Calcium-dependent phosphotriesterase"/>
    <property type="match status" value="1"/>
</dbReference>
<dbReference type="PANTHER" id="PTHR47572:SF4">
    <property type="entry name" value="LACTONASE DRP35"/>
    <property type="match status" value="1"/>
</dbReference>
<protein>
    <submittedName>
        <fullName evidence="4">Gluconolactonase</fullName>
    </submittedName>
</protein>
<dbReference type="InterPro" id="IPR011042">
    <property type="entry name" value="6-blade_b-propeller_TolB-like"/>
</dbReference>
<gene>
    <name evidence="4" type="ORF">Fcan01_10694</name>
</gene>
<dbReference type="EMBL" id="LNIX01000005">
    <property type="protein sequence ID" value="OXA53804.1"/>
    <property type="molecule type" value="Genomic_DNA"/>
</dbReference>
<evidence type="ECO:0000313" key="5">
    <source>
        <dbReference type="Proteomes" id="UP000198287"/>
    </source>
</evidence>
<keyword evidence="2" id="KW-0732">Signal</keyword>